<accession>A0AAQ3MPE3</accession>
<name>A0AAQ3MPE3_VIGMU</name>
<organism evidence="1 2">
    <name type="scientific">Vigna mungo</name>
    <name type="common">Black gram</name>
    <name type="synonym">Phaseolus mungo</name>
    <dbReference type="NCBI Taxonomy" id="3915"/>
    <lineage>
        <taxon>Eukaryota</taxon>
        <taxon>Viridiplantae</taxon>
        <taxon>Streptophyta</taxon>
        <taxon>Embryophyta</taxon>
        <taxon>Tracheophyta</taxon>
        <taxon>Spermatophyta</taxon>
        <taxon>Magnoliopsida</taxon>
        <taxon>eudicotyledons</taxon>
        <taxon>Gunneridae</taxon>
        <taxon>Pentapetalae</taxon>
        <taxon>rosids</taxon>
        <taxon>fabids</taxon>
        <taxon>Fabales</taxon>
        <taxon>Fabaceae</taxon>
        <taxon>Papilionoideae</taxon>
        <taxon>50 kb inversion clade</taxon>
        <taxon>NPAAA clade</taxon>
        <taxon>indigoferoid/millettioid clade</taxon>
        <taxon>Phaseoleae</taxon>
        <taxon>Vigna</taxon>
    </lineage>
</organism>
<dbReference type="EMBL" id="CP144691">
    <property type="protein sequence ID" value="WVY94538.1"/>
    <property type="molecule type" value="Genomic_DNA"/>
</dbReference>
<dbReference type="AlphaFoldDB" id="A0AAQ3MPE3"/>
<evidence type="ECO:0000313" key="2">
    <source>
        <dbReference type="Proteomes" id="UP001374535"/>
    </source>
</evidence>
<reference evidence="1 2" key="1">
    <citation type="journal article" date="2023" name="Life. Sci Alliance">
        <title>Evolutionary insights into 3D genome organization and epigenetic landscape of Vigna mungo.</title>
        <authorList>
            <person name="Junaid A."/>
            <person name="Singh B."/>
            <person name="Bhatia S."/>
        </authorList>
    </citation>
    <scope>NUCLEOTIDE SEQUENCE [LARGE SCALE GENOMIC DNA]</scope>
    <source>
        <strain evidence="1">Urdbean</strain>
    </source>
</reference>
<evidence type="ECO:0000313" key="1">
    <source>
        <dbReference type="EMBL" id="WVY94538.1"/>
    </source>
</evidence>
<keyword evidence="2" id="KW-1185">Reference proteome</keyword>
<proteinExistence type="predicted"/>
<sequence length="124" mass="13229">MSGSPAFPLSEILQVFFLNTVIACKVKKSILEHAAMSSRQNETVTVEPSGVLRIVPHDFIVENVTHWSTAHGETRVARVGLFNCINGQKANGVDGFLDERNLSGLVQCLNSSGSNNSGGSTPST</sequence>
<gene>
    <name evidence="1" type="ORF">V8G54_033626</name>
</gene>
<protein>
    <submittedName>
        <fullName evidence="1">Uncharacterized protein</fullName>
    </submittedName>
</protein>
<dbReference type="Proteomes" id="UP001374535">
    <property type="component" value="Chromosome 10"/>
</dbReference>